<keyword evidence="2" id="KW-0732">Signal</keyword>
<dbReference type="InterPro" id="IPR028082">
    <property type="entry name" value="Peripla_BP_I"/>
</dbReference>
<dbReference type="InterPro" id="IPR051010">
    <property type="entry name" value="BCAA_transport"/>
</dbReference>
<dbReference type="Gene3D" id="3.40.50.2300">
    <property type="match status" value="2"/>
</dbReference>
<name>A0A938B5W3_UNCTE</name>
<reference evidence="4" key="1">
    <citation type="submission" date="2019-03" db="EMBL/GenBank/DDBJ databases">
        <title>Lake Tanganyika Metagenome-Assembled Genomes (MAGs).</title>
        <authorList>
            <person name="Tran P."/>
        </authorList>
    </citation>
    <scope>NUCLEOTIDE SEQUENCE</scope>
    <source>
        <strain evidence="4">K_DeepCast_65m_m2_066</strain>
    </source>
</reference>
<proteinExistence type="inferred from homology"/>
<comment type="similarity">
    <text evidence="1">Belongs to the leucine-binding protein family.</text>
</comment>
<feature type="domain" description="Leucine-binding protein" evidence="3">
    <location>
        <begin position="50"/>
        <end position="382"/>
    </location>
</feature>
<dbReference type="AlphaFoldDB" id="A0A938B5W3"/>
<dbReference type="InterPro" id="IPR028081">
    <property type="entry name" value="Leu-bd"/>
</dbReference>
<evidence type="ECO:0000313" key="5">
    <source>
        <dbReference type="Proteomes" id="UP000712673"/>
    </source>
</evidence>
<sequence length="395" mass="43034">MQEHRKAGNQAAEAEALQRLTIAFPDAPGTAEARTRLQSLQVVQTTERRKLGVLLPLSGPGSRAGTRALRGIELALAMAQERDPTVQVELVVRDSTQHTATAHAALQTLAQDAQVLGVIGPVLSRTATELAPLAGQLGVPLISPYARDSAFPALSPYAIRNSLTDSMQGRLLVAYAIDTLRLQRFVILHPEDAYGTALRDRFREQVLQRQGEIVDVLSYPPNSTNFKAVLGRLKTLQYDAIFLPEYADRVSQIVAQMAAQNIRGGQLLGTDAWNTPTLVAQDARLLEGAVFVDGFFAQATAPIVKTFVEQFRARHQEAPDLLAAQAYDTLLMCVQVLQSGARTPAQLRDGLLRIRDFDGVSGLTSLGDSRDAEKVLYVLGVQRGRIVQLTTPSRR</sequence>
<dbReference type="Proteomes" id="UP000712673">
    <property type="component" value="Unassembled WGS sequence"/>
</dbReference>
<dbReference type="PANTHER" id="PTHR30483">
    <property type="entry name" value="LEUCINE-SPECIFIC-BINDING PROTEIN"/>
    <property type="match status" value="1"/>
</dbReference>
<evidence type="ECO:0000256" key="1">
    <source>
        <dbReference type="ARBA" id="ARBA00010062"/>
    </source>
</evidence>
<evidence type="ECO:0000259" key="3">
    <source>
        <dbReference type="Pfam" id="PF13458"/>
    </source>
</evidence>
<evidence type="ECO:0000313" key="4">
    <source>
        <dbReference type="EMBL" id="MBM3225930.1"/>
    </source>
</evidence>
<organism evidence="4 5">
    <name type="scientific">Tectimicrobiota bacterium</name>
    <dbReference type="NCBI Taxonomy" id="2528274"/>
    <lineage>
        <taxon>Bacteria</taxon>
        <taxon>Pseudomonadati</taxon>
        <taxon>Nitrospinota/Tectimicrobiota group</taxon>
        <taxon>Candidatus Tectimicrobiota</taxon>
    </lineage>
</organism>
<dbReference type="Pfam" id="PF13458">
    <property type="entry name" value="Peripla_BP_6"/>
    <property type="match status" value="1"/>
</dbReference>
<gene>
    <name evidence="4" type="ORF">FJZ47_19335</name>
</gene>
<evidence type="ECO:0000256" key="2">
    <source>
        <dbReference type="ARBA" id="ARBA00022729"/>
    </source>
</evidence>
<protein>
    <recommendedName>
        <fullName evidence="3">Leucine-binding protein domain-containing protein</fullName>
    </recommendedName>
</protein>
<dbReference type="SUPFAM" id="SSF53822">
    <property type="entry name" value="Periplasmic binding protein-like I"/>
    <property type="match status" value="1"/>
</dbReference>
<dbReference type="PANTHER" id="PTHR30483:SF6">
    <property type="entry name" value="PERIPLASMIC BINDING PROTEIN OF ABC TRANSPORTER FOR NATURAL AMINO ACIDS"/>
    <property type="match status" value="1"/>
</dbReference>
<accession>A0A938B5W3</accession>
<dbReference type="EMBL" id="VGLS01000729">
    <property type="protein sequence ID" value="MBM3225930.1"/>
    <property type="molecule type" value="Genomic_DNA"/>
</dbReference>
<comment type="caution">
    <text evidence="4">The sequence shown here is derived from an EMBL/GenBank/DDBJ whole genome shotgun (WGS) entry which is preliminary data.</text>
</comment>